<evidence type="ECO:0000256" key="2">
    <source>
        <dbReference type="ARBA" id="ARBA00011643"/>
    </source>
</evidence>
<dbReference type="Gene3D" id="3.40.1390.30">
    <property type="entry name" value="NIF3 (NGG1p interacting factor 3)-like"/>
    <property type="match status" value="2"/>
</dbReference>
<dbReference type="GO" id="GO:0005737">
    <property type="term" value="C:cytoplasm"/>
    <property type="evidence" value="ECO:0007669"/>
    <property type="project" value="TreeGrafter"/>
</dbReference>
<dbReference type="AlphaFoldDB" id="A0A328FAC5"/>
<dbReference type="FunFam" id="3.40.1390.30:FF:000001">
    <property type="entry name" value="GTP cyclohydrolase 1 type 2"/>
    <property type="match status" value="1"/>
</dbReference>
<reference evidence="6 9" key="2">
    <citation type="submission" date="2019-02" db="EMBL/GenBank/DDBJ databases">
        <title>Complete genome sequence of Desulfobacter hydrogenophilus AcRS1.</title>
        <authorList>
            <person name="Marietou A."/>
            <person name="Lund M.B."/>
            <person name="Marshall I.P.G."/>
            <person name="Schreiber L."/>
            <person name="Jorgensen B."/>
        </authorList>
    </citation>
    <scope>NUCLEOTIDE SEQUENCE [LARGE SCALE GENOMIC DNA]</scope>
    <source>
        <strain evidence="6 9">AcRS1</strain>
    </source>
</reference>
<evidence type="ECO:0000313" key="8">
    <source>
        <dbReference type="Proteomes" id="UP000248798"/>
    </source>
</evidence>
<accession>A0A328FAC5</accession>
<dbReference type="Proteomes" id="UP000293902">
    <property type="component" value="Chromosome"/>
</dbReference>
<dbReference type="EMBL" id="QLNI01000025">
    <property type="protein sequence ID" value="RAM01591.1"/>
    <property type="molecule type" value="Genomic_DNA"/>
</dbReference>
<dbReference type="SUPFAM" id="SSF102705">
    <property type="entry name" value="NIF3 (NGG1p interacting factor 3)-like"/>
    <property type="match status" value="1"/>
</dbReference>
<dbReference type="GO" id="GO:0046872">
    <property type="term" value="F:metal ion binding"/>
    <property type="evidence" value="ECO:0007669"/>
    <property type="project" value="UniProtKB-KW"/>
</dbReference>
<dbReference type="NCBIfam" id="TIGR00486">
    <property type="entry name" value="YbgI_SA1388"/>
    <property type="match status" value="1"/>
</dbReference>
<proteinExistence type="inferred from homology"/>
<keyword evidence="4 5" id="KW-0479">Metal-binding</keyword>
<dbReference type="InterPro" id="IPR002678">
    <property type="entry name" value="DUF34/NIF3"/>
</dbReference>
<dbReference type="PANTHER" id="PTHR13799:SF14">
    <property type="entry name" value="GTP CYCLOHYDROLASE 1 TYPE 2 HOMOLOG"/>
    <property type="match status" value="1"/>
</dbReference>
<organism evidence="7 8">
    <name type="scientific">Desulfobacter hydrogenophilus</name>
    <dbReference type="NCBI Taxonomy" id="2291"/>
    <lineage>
        <taxon>Bacteria</taxon>
        <taxon>Pseudomonadati</taxon>
        <taxon>Thermodesulfobacteriota</taxon>
        <taxon>Desulfobacteria</taxon>
        <taxon>Desulfobacterales</taxon>
        <taxon>Desulfobacteraceae</taxon>
        <taxon>Desulfobacter</taxon>
    </lineage>
</organism>
<keyword evidence="9" id="KW-1185">Reference proteome</keyword>
<evidence type="ECO:0000313" key="7">
    <source>
        <dbReference type="EMBL" id="RAM01591.1"/>
    </source>
</evidence>
<evidence type="ECO:0000256" key="4">
    <source>
        <dbReference type="ARBA" id="ARBA00022723"/>
    </source>
</evidence>
<evidence type="ECO:0000313" key="9">
    <source>
        <dbReference type="Proteomes" id="UP000293902"/>
    </source>
</evidence>
<name>A0A328FAC5_9BACT</name>
<reference evidence="7 8" key="1">
    <citation type="submission" date="2018-06" db="EMBL/GenBank/DDBJ databases">
        <title>Complete Genome Sequence of Desulfobacter hydrogenophilus (DSM3380).</title>
        <authorList>
            <person name="Marietou A."/>
            <person name="Schreiber L."/>
            <person name="Marshall I."/>
            <person name="Jorgensen B."/>
        </authorList>
    </citation>
    <scope>NUCLEOTIDE SEQUENCE [LARGE SCALE GENOMIC DNA]</scope>
    <source>
        <strain evidence="7 8">DSM 3380</strain>
    </source>
</reference>
<dbReference type="Proteomes" id="UP000248798">
    <property type="component" value="Unassembled WGS sequence"/>
</dbReference>
<gene>
    <name evidence="7" type="ORF">DO021_13005</name>
    <name evidence="6" type="ORF">EYB58_15380</name>
</gene>
<evidence type="ECO:0000313" key="6">
    <source>
        <dbReference type="EMBL" id="QBH14173.1"/>
    </source>
</evidence>
<dbReference type="PANTHER" id="PTHR13799">
    <property type="entry name" value="NGG1 INTERACTING FACTOR 3"/>
    <property type="match status" value="1"/>
</dbReference>
<dbReference type="Pfam" id="PF01784">
    <property type="entry name" value="DUF34_NIF3"/>
    <property type="match status" value="1"/>
</dbReference>
<dbReference type="OrthoDB" id="9792792at2"/>
<evidence type="ECO:0000256" key="3">
    <source>
        <dbReference type="ARBA" id="ARBA00022112"/>
    </source>
</evidence>
<comment type="similarity">
    <text evidence="1">Belongs to the GTP cyclohydrolase I type 2/NIF3 family.</text>
</comment>
<feature type="binding site" evidence="5">
    <location>
        <position position="230"/>
    </location>
    <ligand>
        <name>a divalent metal cation</name>
        <dbReference type="ChEBI" id="CHEBI:60240"/>
        <label>1</label>
    </ligand>
</feature>
<evidence type="ECO:0000256" key="1">
    <source>
        <dbReference type="ARBA" id="ARBA00006964"/>
    </source>
</evidence>
<dbReference type="InterPro" id="IPR036069">
    <property type="entry name" value="DUF34/NIF3_sf"/>
</dbReference>
<feature type="binding site" evidence="5">
    <location>
        <position position="104"/>
    </location>
    <ligand>
        <name>a divalent metal cation</name>
        <dbReference type="ChEBI" id="CHEBI:60240"/>
        <label>1</label>
    </ligand>
</feature>
<comment type="subunit">
    <text evidence="2">Homohexamer.</text>
</comment>
<feature type="binding site" evidence="5">
    <location>
        <position position="65"/>
    </location>
    <ligand>
        <name>a divalent metal cation</name>
        <dbReference type="ChEBI" id="CHEBI:60240"/>
        <label>1</label>
    </ligand>
</feature>
<feature type="binding site" evidence="5">
    <location>
        <position position="234"/>
    </location>
    <ligand>
        <name>a divalent metal cation</name>
        <dbReference type="ChEBI" id="CHEBI:60240"/>
        <label>1</label>
    </ligand>
</feature>
<evidence type="ECO:0000256" key="5">
    <source>
        <dbReference type="PIRSR" id="PIRSR602678-1"/>
    </source>
</evidence>
<dbReference type="RefSeq" id="WP_111957450.1">
    <property type="nucleotide sequence ID" value="NZ_CP036313.1"/>
</dbReference>
<dbReference type="EMBL" id="CP036313">
    <property type="protein sequence ID" value="QBH14173.1"/>
    <property type="molecule type" value="Genomic_DNA"/>
</dbReference>
<protein>
    <recommendedName>
        <fullName evidence="3">GTP cyclohydrolase 1 type 2 homolog</fullName>
    </recommendedName>
</protein>
<feature type="binding site" evidence="5">
    <location>
        <position position="66"/>
    </location>
    <ligand>
        <name>a divalent metal cation</name>
        <dbReference type="ChEBI" id="CHEBI:60240"/>
        <label>1</label>
    </ligand>
</feature>
<sequence length="271" mass="29383">MLTVRQIIDIVDQIAPFSLAESWDNSGLQVGDPRWQVSKILIALDVTDKALSEAEKLGCDMLITHHPLIMSHEKQIDFSRMPGIAILTSARSRIAVVSAHTNLDKAQDGLNDYLAQKLGIRCTDVFLADAMNNESAGRIQGLGRIGHLGGAMTLEQLACRIKGNLGIPQVRIIGNPGSMVSTAALCSGSGGSLTTQFLGSGMDVYITGDLKYHEARDIESYGKCAVDVGHFSSESIVVELLKNRLGQMFDAGKYEISINTYDQEQDPFLTI</sequence>